<comment type="caution">
    <text evidence="2">The sequence shown here is derived from an EMBL/GenBank/DDBJ whole genome shotgun (WGS) entry which is preliminary data.</text>
</comment>
<accession>A0A699YWS8</accession>
<gene>
    <name evidence="2" type="ORF">HaLaN_06772</name>
</gene>
<evidence type="ECO:0000256" key="1">
    <source>
        <dbReference type="SAM" id="MobiDB-lite"/>
    </source>
</evidence>
<dbReference type="EMBL" id="BLLF01000390">
    <property type="protein sequence ID" value="GFH11294.1"/>
    <property type="molecule type" value="Genomic_DNA"/>
</dbReference>
<reference evidence="2 3" key="1">
    <citation type="submission" date="2020-02" db="EMBL/GenBank/DDBJ databases">
        <title>Draft genome sequence of Haematococcus lacustris strain NIES-144.</title>
        <authorList>
            <person name="Morimoto D."/>
            <person name="Nakagawa S."/>
            <person name="Yoshida T."/>
            <person name="Sawayama S."/>
        </authorList>
    </citation>
    <scope>NUCLEOTIDE SEQUENCE [LARGE SCALE GENOMIC DNA]</scope>
    <source>
        <strain evidence="2 3">NIES-144</strain>
    </source>
</reference>
<sequence>MQLMLQLPPLLPEPDAAPMGTQGAAGRGSGRPGRGLNRQPGSLPGSPDTQQRLQALAGLGAELLTFLVHQRMLHCFKTKANTG</sequence>
<feature type="region of interest" description="Disordered" evidence="1">
    <location>
        <begin position="1"/>
        <end position="51"/>
    </location>
</feature>
<organism evidence="2 3">
    <name type="scientific">Haematococcus lacustris</name>
    <name type="common">Green alga</name>
    <name type="synonym">Haematococcus pluvialis</name>
    <dbReference type="NCBI Taxonomy" id="44745"/>
    <lineage>
        <taxon>Eukaryota</taxon>
        <taxon>Viridiplantae</taxon>
        <taxon>Chlorophyta</taxon>
        <taxon>core chlorophytes</taxon>
        <taxon>Chlorophyceae</taxon>
        <taxon>CS clade</taxon>
        <taxon>Chlamydomonadales</taxon>
        <taxon>Haematococcaceae</taxon>
        <taxon>Haematococcus</taxon>
    </lineage>
</organism>
<evidence type="ECO:0000313" key="2">
    <source>
        <dbReference type="EMBL" id="GFH11294.1"/>
    </source>
</evidence>
<name>A0A699YWS8_HAELA</name>
<feature type="compositionally biased region" description="Gly residues" evidence="1">
    <location>
        <begin position="23"/>
        <end position="33"/>
    </location>
</feature>
<dbReference type="Proteomes" id="UP000485058">
    <property type="component" value="Unassembled WGS sequence"/>
</dbReference>
<protein>
    <submittedName>
        <fullName evidence="2">Uncharacterized protein</fullName>
    </submittedName>
</protein>
<proteinExistence type="predicted"/>
<keyword evidence="3" id="KW-1185">Reference proteome</keyword>
<evidence type="ECO:0000313" key="3">
    <source>
        <dbReference type="Proteomes" id="UP000485058"/>
    </source>
</evidence>
<dbReference type="AlphaFoldDB" id="A0A699YWS8"/>